<dbReference type="Pfam" id="PF01740">
    <property type="entry name" value="STAS"/>
    <property type="match status" value="1"/>
</dbReference>
<evidence type="ECO:0000313" key="5">
    <source>
        <dbReference type="Proteomes" id="UP000250434"/>
    </source>
</evidence>
<evidence type="ECO:0000256" key="1">
    <source>
        <dbReference type="ARBA" id="ARBA00009013"/>
    </source>
</evidence>
<dbReference type="PROSITE" id="PS50801">
    <property type="entry name" value="STAS"/>
    <property type="match status" value="1"/>
</dbReference>
<dbReference type="InterPro" id="IPR002645">
    <property type="entry name" value="STAS_dom"/>
</dbReference>
<dbReference type="SUPFAM" id="SSF52091">
    <property type="entry name" value="SpoIIaa-like"/>
    <property type="match status" value="1"/>
</dbReference>
<dbReference type="InterPro" id="IPR003658">
    <property type="entry name" value="Anti-sigma_ant"/>
</dbReference>
<proteinExistence type="inferred from homology"/>
<evidence type="ECO:0000256" key="2">
    <source>
        <dbReference type="RuleBase" id="RU003749"/>
    </source>
</evidence>
<keyword evidence="5" id="KW-1185">Reference proteome</keyword>
<dbReference type="GO" id="GO:0043856">
    <property type="term" value="F:anti-sigma factor antagonist activity"/>
    <property type="evidence" value="ECO:0007669"/>
    <property type="project" value="InterPro"/>
</dbReference>
<dbReference type="EMBL" id="CP015163">
    <property type="protein sequence ID" value="AXB41236.1"/>
    <property type="molecule type" value="Genomic_DNA"/>
</dbReference>
<dbReference type="PANTHER" id="PTHR33495">
    <property type="entry name" value="ANTI-SIGMA FACTOR ANTAGONIST TM_1081-RELATED-RELATED"/>
    <property type="match status" value="1"/>
</dbReference>
<dbReference type="Proteomes" id="UP000250434">
    <property type="component" value="Chromosome"/>
</dbReference>
<dbReference type="PANTHER" id="PTHR33495:SF2">
    <property type="entry name" value="ANTI-SIGMA FACTOR ANTAGONIST TM_1081-RELATED"/>
    <property type="match status" value="1"/>
</dbReference>
<comment type="similarity">
    <text evidence="1 2">Belongs to the anti-sigma-factor antagonist family.</text>
</comment>
<dbReference type="OrthoDB" id="3628156at2"/>
<dbReference type="Gene3D" id="3.30.750.24">
    <property type="entry name" value="STAS domain"/>
    <property type="match status" value="1"/>
</dbReference>
<name>A0A344KZL2_9PSEU</name>
<evidence type="ECO:0000259" key="3">
    <source>
        <dbReference type="PROSITE" id="PS50801"/>
    </source>
</evidence>
<dbReference type="RefSeq" id="WP_113690522.1">
    <property type="nucleotide sequence ID" value="NZ_CP015163.1"/>
</dbReference>
<dbReference type="AlphaFoldDB" id="A0A344KZL2"/>
<protein>
    <recommendedName>
        <fullName evidence="2">Anti-sigma factor antagonist</fullName>
    </recommendedName>
</protein>
<sequence length="106" mass="11592">MGLAVRWKRTPAKLVVTVEGEIDTSTVRRLKDSVAAARDSEEQLDLVVDLRRVTFLNSAGLAALVEVASQCHRAGQQLRLVCTTHAVLNPIRLTGLDQVFTIVDTP</sequence>
<dbReference type="InterPro" id="IPR036513">
    <property type="entry name" value="STAS_dom_sf"/>
</dbReference>
<dbReference type="NCBIfam" id="TIGR00377">
    <property type="entry name" value="ant_ant_sig"/>
    <property type="match status" value="1"/>
</dbReference>
<dbReference type="CDD" id="cd07043">
    <property type="entry name" value="STAS_anti-anti-sigma_factors"/>
    <property type="match status" value="1"/>
</dbReference>
<dbReference type="KEGG" id="aab:A4R43_00815"/>
<accession>A0A344KZL2</accession>
<reference evidence="4 5" key="1">
    <citation type="submission" date="2016-04" db="EMBL/GenBank/DDBJ databases">
        <title>Complete genome sequence and analysis of deep-sea sediment isolate, Amycolatopsis sp. WP1.</title>
        <authorList>
            <person name="Wang H."/>
            <person name="Chen S."/>
            <person name="Wu Q."/>
        </authorList>
    </citation>
    <scope>NUCLEOTIDE SEQUENCE [LARGE SCALE GENOMIC DNA]</scope>
    <source>
        <strain evidence="4 5">WP1</strain>
    </source>
</reference>
<evidence type="ECO:0000313" key="4">
    <source>
        <dbReference type="EMBL" id="AXB41236.1"/>
    </source>
</evidence>
<organism evidence="4 5">
    <name type="scientific">Amycolatopsis albispora</name>
    <dbReference type="NCBI Taxonomy" id="1804986"/>
    <lineage>
        <taxon>Bacteria</taxon>
        <taxon>Bacillati</taxon>
        <taxon>Actinomycetota</taxon>
        <taxon>Actinomycetes</taxon>
        <taxon>Pseudonocardiales</taxon>
        <taxon>Pseudonocardiaceae</taxon>
        <taxon>Amycolatopsis</taxon>
    </lineage>
</organism>
<gene>
    <name evidence="4" type="ORF">A4R43_00815</name>
</gene>
<feature type="domain" description="STAS" evidence="3">
    <location>
        <begin position="3"/>
        <end position="106"/>
    </location>
</feature>